<feature type="compositionally biased region" description="Low complexity" evidence="1">
    <location>
        <begin position="44"/>
        <end position="53"/>
    </location>
</feature>
<dbReference type="EMBL" id="MU006116">
    <property type="protein sequence ID" value="KAF2834622.1"/>
    <property type="molecule type" value="Genomic_DNA"/>
</dbReference>
<evidence type="ECO:0000313" key="2">
    <source>
        <dbReference type="EMBL" id="KAF2834622.1"/>
    </source>
</evidence>
<name>A0A9P4S3J1_9PEZI</name>
<sequence>MKAVLEIFPEVETPKELRHQPSSSPKPALNERKPYYRSVSTQPSSDSAHLASSDSKDVCGNNPVNEYRALERKHGFSIPSTFAVFPHLPTGTTIATFNNGVIQHSKLKKQHETQETPKSTKRPPSKKSSHSSRTSLLSFTSLKRKLTRQKSK</sequence>
<reference evidence="2" key="1">
    <citation type="journal article" date="2020" name="Stud. Mycol.">
        <title>101 Dothideomycetes genomes: a test case for predicting lifestyles and emergence of pathogens.</title>
        <authorList>
            <person name="Haridas S."/>
            <person name="Albert R."/>
            <person name="Binder M."/>
            <person name="Bloem J."/>
            <person name="Labutti K."/>
            <person name="Salamov A."/>
            <person name="Andreopoulos B."/>
            <person name="Baker S."/>
            <person name="Barry K."/>
            <person name="Bills G."/>
            <person name="Bluhm B."/>
            <person name="Cannon C."/>
            <person name="Castanera R."/>
            <person name="Culley D."/>
            <person name="Daum C."/>
            <person name="Ezra D."/>
            <person name="Gonzalez J."/>
            <person name="Henrissat B."/>
            <person name="Kuo A."/>
            <person name="Liang C."/>
            <person name="Lipzen A."/>
            <person name="Lutzoni F."/>
            <person name="Magnuson J."/>
            <person name="Mondo S."/>
            <person name="Nolan M."/>
            <person name="Ohm R."/>
            <person name="Pangilinan J."/>
            <person name="Park H.-J."/>
            <person name="Ramirez L."/>
            <person name="Alfaro M."/>
            <person name="Sun H."/>
            <person name="Tritt A."/>
            <person name="Yoshinaga Y."/>
            <person name="Zwiers L.-H."/>
            <person name="Turgeon B."/>
            <person name="Goodwin S."/>
            <person name="Spatafora J."/>
            <person name="Crous P."/>
            <person name="Grigoriev I."/>
        </authorList>
    </citation>
    <scope>NUCLEOTIDE SEQUENCE</scope>
    <source>
        <strain evidence="2">CBS 101060</strain>
    </source>
</reference>
<evidence type="ECO:0000256" key="1">
    <source>
        <dbReference type="SAM" id="MobiDB-lite"/>
    </source>
</evidence>
<evidence type="ECO:0000313" key="3">
    <source>
        <dbReference type="Proteomes" id="UP000799429"/>
    </source>
</evidence>
<gene>
    <name evidence="2" type="ORF">M501DRAFT_513476</name>
</gene>
<comment type="caution">
    <text evidence="2">The sequence shown here is derived from an EMBL/GenBank/DDBJ whole genome shotgun (WGS) entry which is preliminary data.</text>
</comment>
<proteinExistence type="predicted"/>
<accession>A0A9P4S3J1</accession>
<dbReference type="Proteomes" id="UP000799429">
    <property type="component" value="Unassembled WGS sequence"/>
</dbReference>
<feature type="compositionally biased region" description="Basic residues" evidence="1">
    <location>
        <begin position="119"/>
        <end position="130"/>
    </location>
</feature>
<protein>
    <submittedName>
        <fullName evidence="2">Uncharacterized protein</fullName>
    </submittedName>
</protein>
<feature type="compositionally biased region" description="Polar residues" evidence="1">
    <location>
        <begin position="93"/>
        <end position="102"/>
    </location>
</feature>
<feature type="region of interest" description="Disordered" evidence="1">
    <location>
        <begin position="93"/>
        <end position="152"/>
    </location>
</feature>
<feature type="compositionally biased region" description="Basic residues" evidence="1">
    <location>
        <begin position="142"/>
        <end position="152"/>
    </location>
</feature>
<keyword evidence="3" id="KW-1185">Reference proteome</keyword>
<feature type="region of interest" description="Disordered" evidence="1">
    <location>
        <begin position="10"/>
        <end position="63"/>
    </location>
</feature>
<feature type="compositionally biased region" description="Low complexity" evidence="1">
    <location>
        <begin position="131"/>
        <end position="141"/>
    </location>
</feature>
<organism evidence="2 3">
    <name type="scientific">Patellaria atrata CBS 101060</name>
    <dbReference type="NCBI Taxonomy" id="1346257"/>
    <lineage>
        <taxon>Eukaryota</taxon>
        <taxon>Fungi</taxon>
        <taxon>Dikarya</taxon>
        <taxon>Ascomycota</taxon>
        <taxon>Pezizomycotina</taxon>
        <taxon>Dothideomycetes</taxon>
        <taxon>Dothideomycetes incertae sedis</taxon>
        <taxon>Patellariales</taxon>
        <taxon>Patellariaceae</taxon>
        <taxon>Patellaria</taxon>
    </lineage>
</organism>
<dbReference type="AlphaFoldDB" id="A0A9P4S3J1"/>